<accession>A0A382Y2R0</accession>
<dbReference type="AlphaFoldDB" id="A0A382Y2R0"/>
<feature type="non-terminal residue" evidence="1">
    <location>
        <position position="1"/>
    </location>
</feature>
<dbReference type="EMBL" id="UINC01172142">
    <property type="protein sequence ID" value="SVD77061.1"/>
    <property type="molecule type" value="Genomic_DNA"/>
</dbReference>
<sequence>GSLVPAYGGYDFLGFRLCLRLVRKARPKVDASF</sequence>
<protein>
    <submittedName>
        <fullName evidence="1">Uncharacterized protein</fullName>
    </submittedName>
</protein>
<reference evidence="1" key="1">
    <citation type="submission" date="2018-05" db="EMBL/GenBank/DDBJ databases">
        <authorList>
            <person name="Lanie J.A."/>
            <person name="Ng W.-L."/>
            <person name="Kazmierczak K.M."/>
            <person name="Andrzejewski T.M."/>
            <person name="Davidsen T.M."/>
            <person name="Wayne K.J."/>
            <person name="Tettelin H."/>
            <person name="Glass J.I."/>
            <person name="Rusch D."/>
            <person name="Podicherti R."/>
            <person name="Tsui H.-C.T."/>
            <person name="Winkler M.E."/>
        </authorList>
    </citation>
    <scope>NUCLEOTIDE SEQUENCE</scope>
</reference>
<evidence type="ECO:0000313" key="1">
    <source>
        <dbReference type="EMBL" id="SVD77061.1"/>
    </source>
</evidence>
<proteinExistence type="predicted"/>
<name>A0A382Y2R0_9ZZZZ</name>
<gene>
    <name evidence="1" type="ORF">METZ01_LOCUS429915</name>
</gene>
<organism evidence="1">
    <name type="scientific">marine metagenome</name>
    <dbReference type="NCBI Taxonomy" id="408172"/>
    <lineage>
        <taxon>unclassified sequences</taxon>
        <taxon>metagenomes</taxon>
        <taxon>ecological metagenomes</taxon>
    </lineage>
</organism>